<proteinExistence type="inferred from homology"/>
<gene>
    <name evidence="11" type="ORF">Sjap_003304</name>
</gene>
<dbReference type="GO" id="GO:0018279">
    <property type="term" value="P:protein N-linked glycosylation via asparagine"/>
    <property type="evidence" value="ECO:0007669"/>
    <property type="project" value="TreeGrafter"/>
</dbReference>
<evidence type="ECO:0000256" key="4">
    <source>
        <dbReference type="ARBA" id="ARBA00022692"/>
    </source>
</evidence>
<evidence type="ECO:0000256" key="10">
    <source>
        <dbReference type="SAM" id="SignalP"/>
    </source>
</evidence>
<evidence type="ECO:0000256" key="8">
    <source>
        <dbReference type="ARBA" id="ARBA00023136"/>
    </source>
</evidence>
<keyword evidence="7" id="KW-1133">Transmembrane helix</keyword>
<evidence type="ECO:0000313" key="12">
    <source>
        <dbReference type="Proteomes" id="UP001417504"/>
    </source>
</evidence>
<reference evidence="11 12" key="1">
    <citation type="submission" date="2024-01" db="EMBL/GenBank/DDBJ databases">
        <title>Genome assemblies of Stephania.</title>
        <authorList>
            <person name="Yang L."/>
        </authorList>
    </citation>
    <scope>NUCLEOTIDE SEQUENCE [LARGE SCALE GENOMIC DNA]</scope>
    <source>
        <strain evidence="11">QJT</strain>
        <tissue evidence="11">Leaf</tissue>
    </source>
</reference>
<evidence type="ECO:0000256" key="3">
    <source>
        <dbReference type="ARBA" id="ARBA00009561"/>
    </source>
</evidence>
<dbReference type="Pfam" id="PF04756">
    <property type="entry name" value="OST3_OST6"/>
    <property type="match status" value="1"/>
</dbReference>
<evidence type="ECO:0000256" key="7">
    <source>
        <dbReference type="ARBA" id="ARBA00022989"/>
    </source>
</evidence>
<evidence type="ECO:0000256" key="6">
    <source>
        <dbReference type="ARBA" id="ARBA00022824"/>
    </source>
</evidence>
<name>A0AAP0KQ83_9MAGN</name>
<comment type="subcellular location">
    <subcellularLocation>
        <location evidence="2">Endoplasmic reticulum membrane</location>
        <topology evidence="2">Multi-pass membrane protein</topology>
    </subcellularLocation>
</comment>
<sequence length="239" mass="26342">MSLLRSLSLAIITTLLLVRPSAPTDPDAERVEELLSLQSQSPSGVIRLTDETLARFLTSHPTRSYSLLIFFDAVQLHDKPELHLESLRSDFALVAHSFISNNNNNNNNNNNTLLLRHRIQALPVLLLPLLRELPPPHPPRLTPPPNPQAVAAHGPGPLLPPPGLPPGLRPGPHRPLRGPHRPPPGHLHKTTHFNFPTCPRFGTLFGEEGFGGRHIVARASVVDDSLRVCLLLQCFWSDA</sequence>
<organism evidence="11 12">
    <name type="scientific">Stephania japonica</name>
    <dbReference type="NCBI Taxonomy" id="461633"/>
    <lineage>
        <taxon>Eukaryota</taxon>
        <taxon>Viridiplantae</taxon>
        <taxon>Streptophyta</taxon>
        <taxon>Embryophyta</taxon>
        <taxon>Tracheophyta</taxon>
        <taxon>Spermatophyta</taxon>
        <taxon>Magnoliopsida</taxon>
        <taxon>Ranunculales</taxon>
        <taxon>Menispermaceae</taxon>
        <taxon>Menispermoideae</taxon>
        <taxon>Cissampelideae</taxon>
        <taxon>Stephania</taxon>
    </lineage>
</organism>
<keyword evidence="8" id="KW-0472">Membrane</keyword>
<comment type="function">
    <text evidence="1">Subunit of the oligosaccharyl transferase (OST) complex that catalyzes the initial transfer of a defined glycan (Glc(3)Man(9)GlcNAc(2) in eukaryotes) from the lipid carrier dolichol-pyrophosphate to an asparagine residue within an Asn-X-Ser/Thr consensus motif in nascent polypeptide chains, the first step in protein N-glycosylation. N-glycosylation occurs cotranslationally and the complex associates with the Sec61 complex at the channel-forming translocon complex that mediates protein translocation across the endoplasmic reticulum (ER). All subunits are required for a maximal enzyme activity.</text>
</comment>
<dbReference type="PANTHER" id="PTHR12692">
    <property type="entry name" value="DOLICHYL-DIPHOSPHOOLIGOSACCHARIDE--PROTEIN GLYCOSYLTRANSFERASE-RELATED"/>
    <property type="match status" value="1"/>
</dbReference>
<evidence type="ECO:0000256" key="5">
    <source>
        <dbReference type="ARBA" id="ARBA00022729"/>
    </source>
</evidence>
<dbReference type="AlphaFoldDB" id="A0AAP0KQ83"/>
<evidence type="ECO:0000256" key="9">
    <source>
        <dbReference type="SAM" id="MobiDB-lite"/>
    </source>
</evidence>
<feature type="region of interest" description="Disordered" evidence="9">
    <location>
        <begin position="136"/>
        <end position="191"/>
    </location>
</feature>
<feature type="compositionally biased region" description="Pro residues" evidence="9">
    <location>
        <begin position="157"/>
        <end position="169"/>
    </location>
</feature>
<evidence type="ECO:0000256" key="1">
    <source>
        <dbReference type="ARBA" id="ARBA00002791"/>
    </source>
</evidence>
<accession>A0AAP0KQ83</accession>
<feature type="chain" id="PRO_5042863165" evidence="10">
    <location>
        <begin position="24"/>
        <end position="239"/>
    </location>
</feature>
<dbReference type="InterPro" id="IPR021149">
    <property type="entry name" value="OligosaccharylTrfase_OST3/OST6"/>
</dbReference>
<evidence type="ECO:0000313" key="11">
    <source>
        <dbReference type="EMBL" id="KAK9155824.1"/>
    </source>
</evidence>
<evidence type="ECO:0000256" key="2">
    <source>
        <dbReference type="ARBA" id="ARBA00004477"/>
    </source>
</evidence>
<feature type="signal peptide" evidence="10">
    <location>
        <begin position="1"/>
        <end position="23"/>
    </location>
</feature>
<keyword evidence="5 10" id="KW-0732">Signal</keyword>
<keyword evidence="12" id="KW-1185">Reference proteome</keyword>
<comment type="caution">
    <text evidence="11">The sequence shown here is derived from an EMBL/GenBank/DDBJ whole genome shotgun (WGS) entry which is preliminary data.</text>
</comment>
<feature type="compositionally biased region" description="Basic residues" evidence="9">
    <location>
        <begin position="171"/>
        <end position="180"/>
    </location>
</feature>
<feature type="compositionally biased region" description="Pro residues" evidence="9">
    <location>
        <begin position="136"/>
        <end position="147"/>
    </location>
</feature>
<dbReference type="Proteomes" id="UP001417504">
    <property type="component" value="Unassembled WGS sequence"/>
</dbReference>
<dbReference type="EMBL" id="JBBNAE010000001">
    <property type="protein sequence ID" value="KAK9155824.1"/>
    <property type="molecule type" value="Genomic_DNA"/>
</dbReference>
<comment type="similarity">
    <text evidence="3">Belongs to the OST3/OST6 family.</text>
</comment>
<keyword evidence="4" id="KW-0812">Transmembrane</keyword>
<dbReference type="GO" id="GO:0008250">
    <property type="term" value="C:oligosaccharyltransferase complex"/>
    <property type="evidence" value="ECO:0007669"/>
    <property type="project" value="TreeGrafter"/>
</dbReference>
<dbReference type="PANTHER" id="PTHR12692:SF0">
    <property type="entry name" value="GH11935P"/>
    <property type="match status" value="1"/>
</dbReference>
<protein>
    <submittedName>
        <fullName evidence="11">Uncharacterized protein</fullName>
    </submittedName>
</protein>
<keyword evidence="6" id="KW-0256">Endoplasmic reticulum</keyword>